<feature type="domain" description="Tudor" evidence="1">
    <location>
        <begin position="1"/>
        <end position="42"/>
    </location>
</feature>
<dbReference type="PROSITE" id="PS50304">
    <property type="entry name" value="TUDOR"/>
    <property type="match status" value="1"/>
</dbReference>
<comment type="caution">
    <text evidence="2">The sequence shown here is derived from an EMBL/GenBank/DDBJ whole genome shotgun (WGS) entry which is preliminary data.</text>
</comment>
<dbReference type="PANTHER" id="PTHR12302">
    <property type="entry name" value="EBNA2 BINDING PROTEIN P100"/>
    <property type="match status" value="1"/>
</dbReference>
<evidence type="ECO:0000313" key="2">
    <source>
        <dbReference type="EMBL" id="MEQ2180798.1"/>
    </source>
</evidence>
<dbReference type="InterPro" id="IPR035437">
    <property type="entry name" value="SNase_OB-fold_sf"/>
</dbReference>
<accession>A0ABV0PBG2</accession>
<dbReference type="SUPFAM" id="SSF63748">
    <property type="entry name" value="Tudor/PWWP/MBT"/>
    <property type="match status" value="1"/>
</dbReference>
<organism evidence="2 3">
    <name type="scientific">Goodea atripinnis</name>
    <dbReference type="NCBI Taxonomy" id="208336"/>
    <lineage>
        <taxon>Eukaryota</taxon>
        <taxon>Metazoa</taxon>
        <taxon>Chordata</taxon>
        <taxon>Craniata</taxon>
        <taxon>Vertebrata</taxon>
        <taxon>Euteleostomi</taxon>
        <taxon>Actinopterygii</taxon>
        <taxon>Neopterygii</taxon>
        <taxon>Teleostei</taxon>
        <taxon>Neoteleostei</taxon>
        <taxon>Acanthomorphata</taxon>
        <taxon>Ovalentaria</taxon>
        <taxon>Atherinomorphae</taxon>
        <taxon>Cyprinodontiformes</taxon>
        <taxon>Goodeidae</taxon>
        <taxon>Goodea</taxon>
    </lineage>
</organism>
<dbReference type="Pfam" id="PF00567">
    <property type="entry name" value="TUDOR"/>
    <property type="match status" value="1"/>
</dbReference>
<keyword evidence="3" id="KW-1185">Reference proteome</keyword>
<name>A0ABV0PBG2_9TELE</name>
<sequence>YRARVEKVESLAKVHVFYIDYGNREVVSSTRLAAMPPAFSTRTLPAQATEYTFAFIQVPQDVSAQTSRYVLQPQAPKLTEIWASLVSFSANF</sequence>
<gene>
    <name evidence="2" type="primary">SND1_1</name>
    <name evidence="2" type="ORF">GOODEAATRI_005029</name>
</gene>
<protein>
    <submittedName>
        <fullName evidence="2">Nuclease domain-containing protein</fullName>
    </submittedName>
</protein>
<dbReference type="Gene3D" id="2.40.50.90">
    <property type="match status" value="1"/>
</dbReference>
<dbReference type="InterPro" id="IPR002999">
    <property type="entry name" value="Tudor"/>
</dbReference>
<reference evidence="2 3" key="1">
    <citation type="submission" date="2021-06" db="EMBL/GenBank/DDBJ databases">
        <authorList>
            <person name="Palmer J.M."/>
        </authorList>
    </citation>
    <scope>NUCLEOTIDE SEQUENCE [LARGE SCALE GENOMIC DNA]</scope>
    <source>
        <strain evidence="2 3">GA_2019</strain>
        <tissue evidence="2">Muscle</tissue>
    </source>
</reference>
<proteinExistence type="predicted"/>
<dbReference type="EMBL" id="JAHRIO010070188">
    <property type="protein sequence ID" value="MEQ2180798.1"/>
    <property type="molecule type" value="Genomic_DNA"/>
</dbReference>
<feature type="non-terminal residue" evidence="2">
    <location>
        <position position="1"/>
    </location>
</feature>
<dbReference type="PANTHER" id="PTHR12302:SF2">
    <property type="entry name" value="STAPHYLOCOCCAL NUCLEASE DOMAIN-CONTAINING PROTEIN 1"/>
    <property type="match status" value="1"/>
</dbReference>
<evidence type="ECO:0000259" key="1">
    <source>
        <dbReference type="PROSITE" id="PS50304"/>
    </source>
</evidence>
<evidence type="ECO:0000313" key="3">
    <source>
        <dbReference type="Proteomes" id="UP001476798"/>
    </source>
</evidence>
<dbReference type="Gene3D" id="2.30.30.140">
    <property type="match status" value="1"/>
</dbReference>
<dbReference type="Proteomes" id="UP001476798">
    <property type="component" value="Unassembled WGS sequence"/>
</dbReference>